<evidence type="ECO:0000313" key="9">
    <source>
        <dbReference type="Proteomes" id="UP001565927"/>
    </source>
</evidence>
<proteinExistence type="predicted"/>
<reference evidence="8 9" key="1">
    <citation type="submission" date="2024-07" db="EMBL/GenBank/DDBJ databases">
        <authorList>
            <person name="Thanompreechachai J."/>
            <person name="Duangmal K."/>
        </authorList>
    </citation>
    <scope>NUCLEOTIDE SEQUENCE [LARGE SCALE GENOMIC DNA]</scope>
    <source>
        <strain evidence="8 9">LSe6-4</strain>
    </source>
</reference>
<keyword evidence="9" id="KW-1185">Reference proteome</keyword>
<keyword evidence="3 6" id="KW-1133">Transmembrane helix</keyword>
<protein>
    <submittedName>
        <fullName evidence="8">MFS transporter</fullName>
    </submittedName>
</protein>
<dbReference type="Gene3D" id="1.20.1720.10">
    <property type="entry name" value="Multidrug resistance protein D"/>
    <property type="match status" value="1"/>
</dbReference>
<dbReference type="InterPro" id="IPR011701">
    <property type="entry name" value="MFS"/>
</dbReference>
<feature type="domain" description="Major facilitator superfamily (MFS) profile" evidence="7">
    <location>
        <begin position="34"/>
        <end position="474"/>
    </location>
</feature>
<accession>A0ABV4H3S0</accession>
<evidence type="ECO:0000256" key="6">
    <source>
        <dbReference type="SAM" id="Phobius"/>
    </source>
</evidence>
<feature type="transmembrane region" description="Helical" evidence="6">
    <location>
        <begin position="446"/>
        <end position="466"/>
    </location>
</feature>
<feature type="transmembrane region" description="Helical" evidence="6">
    <location>
        <begin position="373"/>
        <end position="394"/>
    </location>
</feature>
<feature type="region of interest" description="Disordered" evidence="5">
    <location>
        <begin position="1"/>
        <end position="25"/>
    </location>
</feature>
<feature type="transmembrane region" description="Helical" evidence="6">
    <location>
        <begin position="128"/>
        <end position="149"/>
    </location>
</feature>
<feature type="transmembrane region" description="Helical" evidence="6">
    <location>
        <begin position="156"/>
        <end position="179"/>
    </location>
</feature>
<dbReference type="SUPFAM" id="SSF103473">
    <property type="entry name" value="MFS general substrate transporter"/>
    <property type="match status" value="1"/>
</dbReference>
<gene>
    <name evidence="8" type="ORF">AB2L27_15835</name>
</gene>
<comment type="subcellular location">
    <subcellularLocation>
        <location evidence="1">Cell membrane</location>
        <topology evidence="1">Multi-pass membrane protein</topology>
    </subcellularLocation>
</comment>
<dbReference type="EMBL" id="JBGFTU010000019">
    <property type="protein sequence ID" value="MEZ0166231.1"/>
    <property type="molecule type" value="Genomic_DNA"/>
</dbReference>
<evidence type="ECO:0000259" key="7">
    <source>
        <dbReference type="PROSITE" id="PS50850"/>
    </source>
</evidence>
<feature type="transmembrane region" description="Helical" evidence="6">
    <location>
        <begin position="31"/>
        <end position="56"/>
    </location>
</feature>
<evidence type="ECO:0000256" key="1">
    <source>
        <dbReference type="ARBA" id="ARBA00004651"/>
    </source>
</evidence>
<dbReference type="PANTHER" id="PTHR23501">
    <property type="entry name" value="MAJOR FACILITATOR SUPERFAMILY"/>
    <property type="match status" value="1"/>
</dbReference>
<evidence type="ECO:0000256" key="5">
    <source>
        <dbReference type="SAM" id="MobiDB-lite"/>
    </source>
</evidence>
<dbReference type="PROSITE" id="PS50850">
    <property type="entry name" value="MFS"/>
    <property type="match status" value="1"/>
</dbReference>
<sequence>MTQSTDRAAAARPTPTPTPTPTREGILSPRYLVTTLGTTALVFLSAFESLAVTTVMPLVVDDLGGRSAYATAFAATLAASVVGMVAAGAWSDRRGPARPLLAAVVVFCLGLLAAALAPSMPVFVAGRFLQGLGSGGISVTLYVLVALAFPPALRPAVFGAFAAAWVLPSIVGPAAAASVATAWGWHWVFSGVLVLVLLAAGAVLPTLLRVRAPVTSPAPFPRGRFLAAAGTSLAVVALSSAGSLGGGGPWRWLAAGAALVVLVVAVRPLLPAGTLTGRPGLPAVVLLRGLLAATFFSAEVHLPRMLFERFDVPLRLAGVVLTAAAVAWASASAVQGRLGPRLPHERAVRIGTALLLLGVAAQAGVAVLDPGAVAAAVGCALGWFAAGAGMGLGFPRTTVLVLERSTPGQEGSGSSALTVADAVAGGTAMALTGLAFTALATVSGRAAFAGTLPLCAALAVLAVLAARRVAPPAP</sequence>
<feature type="transmembrane region" description="Helical" evidence="6">
    <location>
        <begin position="225"/>
        <end position="244"/>
    </location>
</feature>
<dbReference type="InterPro" id="IPR036259">
    <property type="entry name" value="MFS_trans_sf"/>
</dbReference>
<evidence type="ECO:0000256" key="3">
    <source>
        <dbReference type="ARBA" id="ARBA00022989"/>
    </source>
</evidence>
<dbReference type="Pfam" id="PF07690">
    <property type="entry name" value="MFS_1"/>
    <property type="match status" value="1"/>
</dbReference>
<keyword evidence="4 6" id="KW-0472">Membrane</keyword>
<name>A0ABV4H3S0_9ACTN</name>
<keyword evidence="2 6" id="KW-0812">Transmembrane</keyword>
<dbReference type="RefSeq" id="WP_370442454.1">
    <property type="nucleotide sequence ID" value="NZ_JBGFTU010000019.1"/>
</dbReference>
<organism evidence="8 9">
    <name type="scientific">Kineococcus halophytocola</name>
    <dbReference type="NCBI Taxonomy" id="3234027"/>
    <lineage>
        <taxon>Bacteria</taxon>
        <taxon>Bacillati</taxon>
        <taxon>Actinomycetota</taxon>
        <taxon>Actinomycetes</taxon>
        <taxon>Kineosporiales</taxon>
        <taxon>Kineosporiaceae</taxon>
        <taxon>Kineococcus</taxon>
    </lineage>
</organism>
<comment type="caution">
    <text evidence="8">The sequence shown here is derived from an EMBL/GenBank/DDBJ whole genome shotgun (WGS) entry which is preliminary data.</text>
</comment>
<feature type="transmembrane region" description="Helical" evidence="6">
    <location>
        <begin position="314"/>
        <end position="334"/>
    </location>
</feature>
<evidence type="ECO:0000313" key="8">
    <source>
        <dbReference type="EMBL" id="MEZ0166231.1"/>
    </source>
</evidence>
<feature type="transmembrane region" description="Helical" evidence="6">
    <location>
        <begin position="250"/>
        <end position="270"/>
    </location>
</feature>
<feature type="transmembrane region" description="Helical" evidence="6">
    <location>
        <begin position="282"/>
        <end position="302"/>
    </location>
</feature>
<feature type="transmembrane region" description="Helical" evidence="6">
    <location>
        <begin position="185"/>
        <end position="204"/>
    </location>
</feature>
<dbReference type="Proteomes" id="UP001565927">
    <property type="component" value="Unassembled WGS sequence"/>
</dbReference>
<feature type="transmembrane region" description="Helical" evidence="6">
    <location>
        <begin position="68"/>
        <end position="88"/>
    </location>
</feature>
<feature type="transmembrane region" description="Helical" evidence="6">
    <location>
        <begin position="415"/>
        <end position="440"/>
    </location>
</feature>
<dbReference type="InterPro" id="IPR020846">
    <property type="entry name" value="MFS_dom"/>
</dbReference>
<evidence type="ECO:0000256" key="4">
    <source>
        <dbReference type="ARBA" id="ARBA00023136"/>
    </source>
</evidence>
<dbReference type="Gene3D" id="1.20.1250.20">
    <property type="entry name" value="MFS general substrate transporter like domains"/>
    <property type="match status" value="1"/>
</dbReference>
<dbReference type="PANTHER" id="PTHR23501:SF154">
    <property type="entry name" value="MULTIDRUG-EFFLUX TRANSPORTER RV1634-RELATED"/>
    <property type="match status" value="1"/>
</dbReference>
<feature type="transmembrane region" description="Helical" evidence="6">
    <location>
        <begin position="100"/>
        <end position="122"/>
    </location>
</feature>
<evidence type="ECO:0000256" key="2">
    <source>
        <dbReference type="ARBA" id="ARBA00022692"/>
    </source>
</evidence>
<feature type="transmembrane region" description="Helical" evidence="6">
    <location>
        <begin position="346"/>
        <end position="367"/>
    </location>
</feature>